<dbReference type="Proteomes" id="UP000199207">
    <property type="component" value="Unassembled WGS sequence"/>
</dbReference>
<gene>
    <name evidence="3" type="ORF">SAMN05421773_105146</name>
</gene>
<dbReference type="RefSeq" id="WP_093838723.1">
    <property type="nucleotide sequence ID" value="NZ_FOLM01000005.1"/>
</dbReference>
<keyword evidence="4" id="KW-1185">Reference proteome</keyword>
<dbReference type="SMART" id="SM00458">
    <property type="entry name" value="RICIN"/>
    <property type="match status" value="1"/>
</dbReference>
<dbReference type="SUPFAM" id="SSF50370">
    <property type="entry name" value="Ricin B-like lectins"/>
    <property type="match status" value="1"/>
</dbReference>
<evidence type="ECO:0000259" key="2">
    <source>
        <dbReference type="SMART" id="SM00458"/>
    </source>
</evidence>
<reference evidence="3 4" key="1">
    <citation type="submission" date="2016-10" db="EMBL/GenBank/DDBJ databases">
        <authorList>
            <person name="de Groot N.N."/>
        </authorList>
    </citation>
    <scope>NUCLEOTIDE SEQUENCE [LARGE SCALE GENOMIC DNA]</scope>
    <source>
        <strain evidence="3 4">CGMCC 4.5739</strain>
    </source>
</reference>
<feature type="domain" description="Ricin B lectin" evidence="2">
    <location>
        <begin position="35"/>
        <end position="148"/>
    </location>
</feature>
<keyword evidence="1" id="KW-0732">Signal</keyword>
<evidence type="ECO:0000256" key="1">
    <source>
        <dbReference type="SAM" id="SignalP"/>
    </source>
</evidence>
<protein>
    <submittedName>
        <fullName evidence="3">Alpha-galactosidase</fullName>
    </submittedName>
</protein>
<dbReference type="InterPro" id="IPR035992">
    <property type="entry name" value="Ricin_B-like_lectins"/>
</dbReference>
<dbReference type="Gene3D" id="2.80.10.50">
    <property type="match status" value="1"/>
</dbReference>
<proteinExistence type="predicted"/>
<dbReference type="PROSITE" id="PS50231">
    <property type="entry name" value="RICIN_B_LECTIN"/>
    <property type="match status" value="1"/>
</dbReference>
<sequence length="148" mass="15930">MIKRAWSRAAALAGGTAAVLAMTAVTAAPAQAAYWGNWHILAYSDQCLDGSVSQGVRLNSCNGGSHQTWTKFGGYYGQIKHYQSGKCLDGSVSQGVRLKNCNGGSYQQWYPADNGDIVHYQSGKCLDGSVSQGVRLKDCNLGVYQGWW</sequence>
<evidence type="ECO:0000313" key="3">
    <source>
        <dbReference type="EMBL" id="SFC70515.1"/>
    </source>
</evidence>
<organism evidence="3 4">
    <name type="scientific">Streptomyces aidingensis</name>
    <dbReference type="NCBI Taxonomy" id="910347"/>
    <lineage>
        <taxon>Bacteria</taxon>
        <taxon>Bacillati</taxon>
        <taxon>Actinomycetota</taxon>
        <taxon>Actinomycetes</taxon>
        <taxon>Kitasatosporales</taxon>
        <taxon>Streptomycetaceae</taxon>
        <taxon>Streptomyces</taxon>
    </lineage>
</organism>
<dbReference type="InterPro" id="IPR000772">
    <property type="entry name" value="Ricin_B_lectin"/>
</dbReference>
<dbReference type="OrthoDB" id="3534750at2"/>
<feature type="signal peptide" evidence="1">
    <location>
        <begin position="1"/>
        <end position="32"/>
    </location>
</feature>
<name>A0A1I1LC35_9ACTN</name>
<evidence type="ECO:0000313" key="4">
    <source>
        <dbReference type="Proteomes" id="UP000199207"/>
    </source>
</evidence>
<dbReference type="EMBL" id="FOLM01000005">
    <property type="protein sequence ID" value="SFC70515.1"/>
    <property type="molecule type" value="Genomic_DNA"/>
</dbReference>
<dbReference type="CDD" id="cd23415">
    <property type="entry name" value="beta-trefoil_Ricin_AH"/>
    <property type="match status" value="1"/>
</dbReference>
<feature type="chain" id="PRO_5011583307" evidence="1">
    <location>
        <begin position="33"/>
        <end position="148"/>
    </location>
</feature>
<dbReference type="AlphaFoldDB" id="A0A1I1LC35"/>
<accession>A0A1I1LC35</accession>
<dbReference type="STRING" id="910347.SAMN05421773_105146"/>
<dbReference type="Pfam" id="PF00652">
    <property type="entry name" value="Ricin_B_lectin"/>
    <property type="match status" value="1"/>
</dbReference>